<comment type="caution">
    <text evidence="1">The sequence shown here is derived from an EMBL/GenBank/DDBJ whole genome shotgun (WGS) entry which is preliminary data.</text>
</comment>
<organism evidence="1 2">
    <name type="scientific">Cylindrotheca closterium</name>
    <dbReference type="NCBI Taxonomy" id="2856"/>
    <lineage>
        <taxon>Eukaryota</taxon>
        <taxon>Sar</taxon>
        <taxon>Stramenopiles</taxon>
        <taxon>Ochrophyta</taxon>
        <taxon>Bacillariophyta</taxon>
        <taxon>Bacillariophyceae</taxon>
        <taxon>Bacillariophycidae</taxon>
        <taxon>Bacillariales</taxon>
        <taxon>Bacillariaceae</taxon>
        <taxon>Cylindrotheca</taxon>
    </lineage>
</organism>
<gene>
    <name evidence="1" type="ORF">CYCCA115_LOCUS24076</name>
</gene>
<sequence>MHAELIGVEDAITQVLWTRMFMEEQGYPIEKNILYQDNMSSILLKKNGRSSAGKRSRALNIRYFFVTDQVEKGNLTIKHMPTDDMWGDYRTKPLQGEKFRNFCALIQGDQEDLI</sequence>
<reference evidence="1" key="1">
    <citation type="submission" date="2023-08" db="EMBL/GenBank/DDBJ databases">
        <authorList>
            <person name="Audoor S."/>
            <person name="Bilcke G."/>
        </authorList>
    </citation>
    <scope>NUCLEOTIDE SEQUENCE</scope>
</reference>
<dbReference type="CDD" id="cd09272">
    <property type="entry name" value="RNase_HI_RT_Ty1"/>
    <property type="match status" value="1"/>
</dbReference>
<protein>
    <recommendedName>
        <fullName evidence="3">Reverse transcriptase Ty1/copia-type domain-containing protein</fullName>
    </recommendedName>
</protein>
<accession>A0AAD2GE01</accession>
<evidence type="ECO:0000313" key="1">
    <source>
        <dbReference type="EMBL" id="CAJ1970053.1"/>
    </source>
</evidence>
<dbReference type="EMBL" id="CAKOGP040002456">
    <property type="protein sequence ID" value="CAJ1970053.1"/>
    <property type="molecule type" value="Genomic_DNA"/>
</dbReference>
<name>A0AAD2GE01_9STRA</name>
<dbReference type="AlphaFoldDB" id="A0AAD2GE01"/>
<proteinExistence type="predicted"/>
<dbReference type="Proteomes" id="UP001295423">
    <property type="component" value="Unassembled WGS sequence"/>
</dbReference>
<keyword evidence="2" id="KW-1185">Reference proteome</keyword>
<evidence type="ECO:0008006" key="3">
    <source>
        <dbReference type="Google" id="ProtNLM"/>
    </source>
</evidence>
<evidence type="ECO:0000313" key="2">
    <source>
        <dbReference type="Proteomes" id="UP001295423"/>
    </source>
</evidence>